<protein>
    <submittedName>
        <fullName evidence="4">Class I SAM-dependent methyltransferase</fullName>
    </submittedName>
</protein>
<dbReference type="CDD" id="cd02440">
    <property type="entry name" value="AdoMet_MTases"/>
    <property type="match status" value="1"/>
</dbReference>
<dbReference type="SUPFAM" id="SSF53335">
    <property type="entry name" value="S-adenosyl-L-methionine-dependent methyltransferases"/>
    <property type="match status" value="1"/>
</dbReference>
<dbReference type="PANTHER" id="PTHR43861:SF1">
    <property type="entry name" value="TRANS-ACONITATE 2-METHYLTRANSFERASE"/>
    <property type="match status" value="1"/>
</dbReference>
<dbReference type="InterPro" id="IPR029063">
    <property type="entry name" value="SAM-dependent_MTases_sf"/>
</dbReference>
<keyword evidence="2" id="KW-0808">Transferase</keyword>
<dbReference type="EMBL" id="JAMBEP010000001">
    <property type="protein sequence ID" value="MCL1634631.1"/>
    <property type="molecule type" value="Genomic_DNA"/>
</dbReference>
<evidence type="ECO:0000256" key="2">
    <source>
        <dbReference type="ARBA" id="ARBA00022679"/>
    </source>
</evidence>
<evidence type="ECO:0000256" key="1">
    <source>
        <dbReference type="ARBA" id="ARBA00022603"/>
    </source>
</evidence>
<evidence type="ECO:0000313" key="5">
    <source>
        <dbReference type="Proteomes" id="UP001431217"/>
    </source>
</evidence>
<keyword evidence="5" id="KW-1185">Reference proteome</keyword>
<keyword evidence="1 4" id="KW-0489">Methyltransferase</keyword>
<dbReference type="GO" id="GO:0008168">
    <property type="term" value="F:methyltransferase activity"/>
    <property type="evidence" value="ECO:0007669"/>
    <property type="project" value="UniProtKB-KW"/>
</dbReference>
<reference evidence="4 5" key="1">
    <citation type="submission" date="2022-05" db="EMBL/GenBank/DDBJ databases">
        <title>Luteimonas sp. SX5, whole genome shotgun sequencing project.</title>
        <authorList>
            <person name="Zhao G."/>
            <person name="Shen L."/>
        </authorList>
    </citation>
    <scope>NUCLEOTIDE SEQUENCE [LARGE SCALE GENOMIC DNA]</scope>
    <source>
        <strain evidence="4 5">SX5</strain>
    </source>
</reference>
<feature type="domain" description="Methyltransferase" evidence="3">
    <location>
        <begin position="35"/>
        <end position="129"/>
    </location>
</feature>
<gene>
    <name evidence="4" type="ORF">M2650_08305</name>
</gene>
<dbReference type="Proteomes" id="UP001431217">
    <property type="component" value="Unassembled WGS sequence"/>
</dbReference>
<dbReference type="GO" id="GO:0032259">
    <property type="term" value="P:methylation"/>
    <property type="evidence" value="ECO:0007669"/>
    <property type="project" value="UniProtKB-KW"/>
</dbReference>
<dbReference type="PANTHER" id="PTHR43861">
    <property type="entry name" value="TRANS-ACONITATE 2-METHYLTRANSFERASE-RELATED"/>
    <property type="match status" value="1"/>
</dbReference>
<sequence>MHSGEYVDDYERKPISRIARLVPRMALGNGEELADFACGNAMLLPVTYRLVKHYHGVDFSPDFIAAAKRRAQSLGADNATFYCQDIIDFCGARPEAFDVATALDFSEHIDDDDFVAIFSAIRSSLRPNGRLYLHTPNLTFFLELLKQRGILRQFPQHIAVRDAGHNVRLLERCGFGRARIKVDEIPHYNVMRAVHPLRAVPGIGKFFAARLFVECRK</sequence>
<accession>A0ABT0MIE0</accession>
<dbReference type="Gene3D" id="3.40.50.150">
    <property type="entry name" value="Vaccinia Virus protein VP39"/>
    <property type="match status" value="1"/>
</dbReference>
<evidence type="ECO:0000259" key="3">
    <source>
        <dbReference type="Pfam" id="PF13649"/>
    </source>
</evidence>
<proteinExistence type="predicted"/>
<name>A0ABT0MIE0_9GAMM</name>
<comment type="caution">
    <text evidence="4">The sequence shown here is derived from an EMBL/GenBank/DDBJ whole genome shotgun (WGS) entry which is preliminary data.</text>
</comment>
<dbReference type="InterPro" id="IPR041698">
    <property type="entry name" value="Methyltransf_25"/>
</dbReference>
<organism evidence="4 5">
    <name type="scientific">Luteimonas galliterrae</name>
    <dbReference type="NCBI Taxonomy" id="2940486"/>
    <lineage>
        <taxon>Bacteria</taxon>
        <taxon>Pseudomonadati</taxon>
        <taxon>Pseudomonadota</taxon>
        <taxon>Gammaproteobacteria</taxon>
        <taxon>Lysobacterales</taxon>
        <taxon>Lysobacteraceae</taxon>
        <taxon>Luteimonas</taxon>
    </lineage>
</organism>
<dbReference type="Pfam" id="PF13649">
    <property type="entry name" value="Methyltransf_25"/>
    <property type="match status" value="1"/>
</dbReference>
<evidence type="ECO:0000313" key="4">
    <source>
        <dbReference type="EMBL" id="MCL1634631.1"/>
    </source>
</evidence>